<evidence type="ECO:0000313" key="1">
    <source>
        <dbReference type="EMBL" id="GAJ12127.1"/>
    </source>
</evidence>
<proteinExistence type="predicted"/>
<dbReference type="AlphaFoldDB" id="X1V7J6"/>
<name>X1V7J6_9ZZZZ</name>
<gene>
    <name evidence="1" type="ORF">S12H4_45812</name>
</gene>
<organism evidence="1">
    <name type="scientific">marine sediment metagenome</name>
    <dbReference type="NCBI Taxonomy" id="412755"/>
    <lineage>
        <taxon>unclassified sequences</taxon>
        <taxon>metagenomes</taxon>
        <taxon>ecological metagenomes</taxon>
    </lineage>
</organism>
<dbReference type="EMBL" id="BARW01028366">
    <property type="protein sequence ID" value="GAJ12127.1"/>
    <property type="molecule type" value="Genomic_DNA"/>
</dbReference>
<comment type="caution">
    <text evidence="1">The sequence shown here is derived from an EMBL/GenBank/DDBJ whole genome shotgun (WGS) entry which is preliminary data.</text>
</comment>
<reference evidence="1" key="1">
    <citation type="journal article" date="2014" name="Front. Microbiol.">
        <title>High frequency of phylogenetically diverse reductive dehalogenase-homologous genes in deep subseafloor sedimentary metagenomes.</title>
        <authorList>
            <person name="Kawai M."/>
            <person name="Futagami T."/>
            <person name="Toyoda A."/>
            <person name="Takaki Y."/>
            <person name="Nishi S."/>
            <person name="Hori S."/>
            <person name="Arai W."/>
            <person name="Tsubouchi T."/>
            <person name="Morono Y."/>
            <person name="Uchiyama I."/>
            <person name="Ito T."/>
            <person name="Fujiyama A."/>
            <person name="Inagaki F."/>
            <person name="Takami H."/>
        </authorList>
    </citation>
    <scope>NUCLEOTIDE SEQUENCE</scope>
    <source>
        <strain evidence="1">Expedition CK06-06</strain>
    </source>
</reference>
<sequence>MAENKVKKNDRLIVSNKKISAGVLDEGNAFTLGIEIPGRGKVNIKISFEKGSSYLSPKKMLHYASLIQGKK</sequence>
<protein>
    <submittedName>
        <fullName evidence="1">Uncharacterized protein</fullName>
    </submittedName>
</protein>
<accession>X1V7J6</accession>